<name>B7JBB1_ACIF2</name>
<dbReference type="HOGENOM" id="CLU_3387598_0_0_6"/>
<accession>B7JBB1</accession>
<dbReference type="KEGG" id="afr:AFE_3232"/>
<keyword evidence="2" id="KW-1185">Reference proteome</keyword>
<protein>
    <submittedName>
        <fullName evidence="1">Uncharacterized protein</fullName>
    </submittedName>
</protein>
<dbReference type="EMBL" id="CP001219">
    <property type="protein sequence ID" value="ACK80504.1"/>
    <property type="molecule type" value="Genomic_DNA"/>
</dbReference>
<dbReference type="AlphaFoldDB" id="B7JBB1"/>
<sequence length="32" mass="3806">MLRHEDFLSTEPEGFYCATHLCQWFFPQGLCV</sequence>
<reference evidence="1 2" key="1">
    <citation type="journal article" date="2008" name="BMC Genomics">
        <title>Acidithiobacillus ferrooxidans metabolism: from genome sequence to industrial applications.</title>
        <authorList>
            <person name="Valdes J."/>
            <person name="Pedroso I."/>
            <person name="Quatrini R."/>
            <person name="Dodson R.J."/>
            <person name="Tettelin H."/>
            <person name="Blake R.II."/>
            <person name="Eisen J.A."/>
            <person name="Holmes D.S."/>
        </authorList>
    </citation>
    <scope>NUCLEOTIDE SEQUENCE [LARGE SCALE GENOMIC DNA]</scope>
    <source>
        <strain evidence="2">ATCC 23270 / DSM 14882 / CIP 104768 / NCIMB 8455</strain>
    </source>
</reference>
<proteinExistence type="predicted"/>
<evidence type="ECO:0000313" key="2">
    <source>
        <dbReference type="Proteomes" id="UP000001362"/>
    </source>
</evidence>
<gene>
    <name evidence="1" type="ordered locus">AFE_3232</name>
</gene>
<dbReference type="Proteomes" id="UP000001362">
    <property type="component" value="Chromosome"/>
</dbReference>
<dbReference type="PaxDb" id="243159-AFE_3232"/>
<evidence type="ECO:0000313" key="1">
    <source>
        <dbReference type="EMBL" id="ACK80504.1"/>
    </source>
</evidence>
<organism evidence="1 2">
    <name type="scientific">Acidithiobacillus ferrooxidans (strain ATCC 23270 / DSM 14882 / CIP 104768 / NCIMB 8455)</name>
    <name type="common">Ferrobacillus ferrooxidans (strain ATCC 23270)</name>
    <dbReference type="NCBI Taxonomy" id="243159"/>
    <lineage>
        <taxon>Bacteria</taxon>
        <taxon>Pseudomonadati</taxon>
        <taxon>Pseudomonadota</taxon>
        <taxon>Acidithiobacillia</taxon>
        <taxon>Acidithiobacillales</taxon>
        <taxon>Acidithiobacillaceae</taxon>
        <taxon>Acidithiobacillus</taxon>
    </lineage>
</organism>